<keyword evidence="2" id="KW-1185">Reference proteome</keyword>
<accession>A0A0M6ZCJ1</accession>
<evidence type="ECO:0000313" key="1">
    <source>
        <dbReference type="EMBL" id="CTQ76934.1"/>
    </source>
</evidence>
<evidence type="ECO:0000313" key="2">
    <source>
        <dbReference type="Proteomes" id="UP000049983"/>
    </source>
</evidence>
<organism evidence="1 2">
    <name type="scientific">Roseibium album</name>
    <dbReference type="NCBI Taxonomy" id="311410"/>
    <lineage>
        <taxon>Bacteria</taxon>
        <taxon>Pseudomonadati</taxon>
        <taxon>Pseudomonadota</taxon>
        <taxon>Alphaproteobacteria</taxon>
        <taxon>Hyphomicrobiales</taxon>
        <taxon>Stappiaceae</taxon>
        <taxon>Roseibium</taxon>
    </lineage>
</organism>
<name>A0A0M6ZCJ1_9HYPH</name>
<proteinExistence type="predicted"/>
<protein>
    <submittedName>
        <fullName evidence="1">Uncharacterized protein</fullName>
    </submittedName>
</protein>
<reference evidence="2" key="1">
    <citation type="submission" date="2015-07" db="EMBL/GenBank/DDBJ databases">
        <authorList>
            <person name="Rodrigo-Torres Lidia"/>
            <person name="Arahal R.David."/>
        </authorList>
    </citation>
    <scope>NUCLEOTIDE SEQUENCE [LARGE SCALE GENOMIC DNA]</scope>
    <source>
        <strain evidence="2">CECT 5096</strain>
    </source>
</reference>
<dbReference type="Proteomes" id="UP000049983">
    <property type="component" value="Unassembled WGS sequence"/>
</dbReference>
<dbReference type="AlphaFoldDB" id="A0A0M6ZCJ1"/>
<gene>
    <name evidence="1" type="ORF">LA5096_04942</name>
</gene>
<sequence length="34" mass="4132">MNMYVNAYDRRMALNLELPCIQRFLELFVQIRVA</sequence>
<dbReference type="EMBL" id="CXWC01000013">
    <property type="protein sequence ID" value="CTQ76934.1"/>
    <property type="molecule type" value="Genomic_DNA"/>
</dbReference>